<reference evidence="2 3" key="1">
    <citation type="submission" date="2019-03" db="EMBL/GenBank/DDBJ databases">
        <title>First draft genome of Liparis tanakae, snailfish: a comprehensive survey of snailfish specific genes.</title>
        <authorList>
            <person name="Kim W."/>
            <person name="Song I."/>
            <person name="Jeong J.-H."/>
            <person name="Kim D."/>
            <person name="Kim S."/>
            <person name="Ryu S."/>
            <person name="Song J.Y."/>
            <person name="Lee S.K."/>
        </authorList>
    </citation>
    <scope>NUCLEOTIDE SEQUENCE [LARGE SCALE GENOMIC DNA]</scope>
    <source>
        <tissue evidence="2">Muscle</tissue>
    </source>
</reference>
<feature type="compositionally biased region" description="Low complexity" evidence="1">
    <location>
        <begin position="144"/>
        <end position="155"/>
    </location>
</feature>
<comment type="caution">
    <text evidence="2">The sequence shown here is derived from an EMBL/GenBank/DDBJ whole genome shotgun (WGS) entry which is preliminary data.</text>
</comment>
<dbReference type="Proteomes" id="UP000314294">
    <property type="component" value="Unassembled WGS sequence"/>
</dbReference>
<sequence>MYSAPSAACCGAAPPCRLGSLAGGGAACSRWLTWLLSTSSFSRAAAGEVVRLVERAARRVGLPHVRRLRGVDVRGRRVYTDGIRRCSLAGTSDDPEAAGEEVTSGPPTALLFAAVRDERRSAEASAALPEIRPRRPVPRRGVERTNTTQTDQNQITSLREAAAALTLEHRGYTPMPGSSCSPSPSGFPPFVYAEDFLQDAAPSWEDVSLFTSEGAADETLDTAGYVREDSSS</sequence>
<evidence type="ECO:0000313" key="2">
    <source>
        <dbReference type="EMBL" id="TNN58893.1"/>
    </source>
</evidence>
<gene>
    <name evidence="2" type="ORF">EYF80_030903</name>
</gene>
<protein>
    <submittedName>
        <fullName evidence="2">Uncharacterized protein</fullName>
    </submittedName>
</protein>
<dbReference type="EMBL" id="SRLO01000368">
    <property type="protein sequence ID" value="TNN58893.1"/>
    <property type="molecule type" value="Genomic_DNA"/>
</dbReference>
<accession>A0A4Z2H1D3</accession>
<feature type="region of interest" description="Disordered" evidence="1">
    <location>
        <begin position="123"/>
        <end position="155"/>
    </location>
</feature>
<evidence type="ECO:0000256" key="1">
    <source>
        <dbReference type="SAM" id="MobiDB-lite"/>
    </source>
</evidence>
<keyword evidence="3" id="KW-1185">Reference proteome</keyword>
<dbReference type="AlphaFoldDB" id="A0A4Z2H1D3"/>
<name>A0A4Z2H1D3_9TELE</name>
<proteinExistence type="predicted"/>
<evidence type="ECO:0000313" key="3">
    <source>
        <dbReference type="Proteomes" id="UP000314294"/>
    </source>
</evidence>
<organism evidence="2 3">
    <name type="scientific">Liparis tanakae</name>
    <name type="common">Tanaka's snailfish</name>
    <dbReference type="NCBI Taxonomy" id="230148"/>
    <lineage>
        <taxon>Eukaryota</taxon>
        <taxon>Metazoa</taxon>
        <taxon>Chordata</taxon>
        <taxon>Craniata</taxon>
        <taxon>Vertebrata</taxon>
        <taxon>Euteleostomi</taxon>
        <taxon>Actinopterygii</taxon>
        <taxon>Neopterygii</taxon>
        <taxon>Teleostei</taxon>
        <taxon>Neoteleostei</taxon>
        <taxon>Acanthomorphata</taxon>
        <taxon>Eupercaria</taxon>
        <taxon>Perciformes</taxon>
        <taxon>Cottioidei</taxon>
        <taxon>Cottales</taxon>
        <taxon>Liparidae</taxon>
        <taxon>Liparis</taxon>
    </lineage>
</organism>